<dbReference type="InterPro" id="IPR010902">
    <property type="entry name" value="NUMOD4"/>
</dbReference>
<evidence type="ECO:0008006" key="7">
    <source>
        <dbReference type="Google" id="ProtNLM"/>
    </source>
</evidence>
<comment type="caution">
    <text evidence="3">The sequence shown here is derived from an EMBL/GenBank/DDBJ whole genome shotgun (WGS) entry which is preliminary data.</text>
</comment>
<keyword evidence="5" id="KW-1185">Reference proteome</keyword>
<evidence type="ECO:0000313" key="3">
    <source>
        <dbReference type="EMBL" id="MTT76880.1"/>
    </source>
</evidence>
<dbReference type="Pfam" id="PF13392">
    <property type="entry name" value="HNH_3"/>
    <property type="match status" value="1"/>
</dbReference>
<dbReference type="Gene3D" id="3.90.75.20">
    <property type="match status" value="1"/>
</dbReference>
<dbReference type="InterPro" id="IPR036388">
    <property type="entry name" value="WH-like_DNA-bd_sf"/>
</dbReference>
<protein>
    <recommendedName>
        <fullName evidence="7">HNH endonuclease</fullName>
    </recommendedName>
</protein>
<reference evidence="5 6" key="1">
    <citation type="journal article" date="2019" name="Nat. Med.">
        <title>A library of human gut bacterial isolates paired with longitudinal multiomics data enables mechanistic microbiome research.</title>
        <authorList>
            <person name="Poyet M."/>
            <person name="Groussin M."/>
            <person name="Gibbons S.M."/>
            <person name="Avila-Pacheco J."/>
            <person name="Jiang X."/>
            <person name="Kearney S.M."/>
            <person name="Perrotta A.R."/>
            <person name="Berdy B."/>
            <person name="Zhao S."/>
            <person name="Lieberman T.D."/>
            <person name="Swanson P.K."/>
            <person name="Smith M."/>
            <person name="Roesemann S."/>
            <person name="Alexander J.E."/>
            <person name="Rich S.A."/>
            <person name="Livny J."/>
            <person name="Vlamakis H."/>
            <person name="Clish C."/>
            <person name="Bullock K."/>
            <person name="Deik A."/>
            <person name="Scott J."/>
            <person name="Pierce K.A."/>
            <person name="Xavier R.J."/>
            <person name="Alm E.J."/>
        </authorList>
    </citation>
    <scope>NUCLEOTIDE SEQUENCE [LARGE SCALE GENOMIC DNA]</scope>
    <source>
        <strain evidence="3 6">BIOML-A13</strain>
        <strain evidence="4 5">BIOML-A3</strain>
    </source>
</reference>
<gene>
    <name evidence="3" type="ORF">GMD11_11525</name>
    <name evidence="4" type="ORF">GMD18_11405</name>
</gene>
<dbReference type="RefSeq" id="WP_149877515.1">
    <property type="nucleotide sequence ID" value="NZ_WNBG01000015.1"/>
</dbReference>
<dbReference type="SUPFAM" id="SSF54060">
    <property type="entry name" value="His-Me finger endonucleases"/>
    <property type="match status" value="1"/>
</dbReference>
<dbReference type="Proteomes" id="UP000484547">
    <property type="component" value="Unassembled WGS sequence"/>
</dbReference>
<dbReference type="InterPro" id="IPR003615">
    <property type="entry name" value="HNH_nuc"/>
</dbReference>
<sequence length="198" mass="23622">MKKYEMEKWVSIKGYEKFYEVSNLGRVRSLDRPWKNWRGDICVKPGKVLKPQPNSKGYLRVELKVRKTVKRIFVHRLVAEHFLDNLESLPVVNHKDFNPKNNRAENLEWTDMKGNMRYSWKHGRFVTAKNKFLQTLERIKEKNKRSVIGTDLTTGEEIKFHFLNDVKKFGFSPSCVCNICKQKRGRIQHLGYTWRYAE</sequence>
<dbReference type="Pfam" id="PF07463">
    <property type="entry name" value="NUMOD4"/>
    <property type="match status" value="1"/>
</dbReference>
<dbReference type="Gene3D" id="1.10.10.10">
    <property type="entry name" value="Winged helix-like DNA-binding domain superfamily/Winged helix DNA-binding domain"/>
    <property type="match status" value="1"/>
</dbReference>
<proteinExistence type="predicted"/>
<dbReference type="AlphaFoldDB" id="A0A7X2XHM4"/>
<evidence type="ECO:0000313" key="4">
    <source>
        <dbReference type="EMBL" id="MTU04988.1"/>
    </source>
</evidence>
<dbReference type="OrthoDB" id="6631788at2"/>
<organism evidence="3 6">
    <name type="scientific">Phascolarctobacterium faecium</name>
    <dbReference type="NCBI Taxonomy" id="33025"/>
    <lineage>
        <taxon>Bacteria</taxon>
        <taxon>Bacillati</taxon>
        <taxon>Bacillota</taxon>
        <taxon>Negativicutes</taxon>
        <taxon>Acidaminococcales</taxon>
        <taxon>Acidaminococcaceae</taxon>
        <taxon>Phascolarctobacterium</taxon>
    </lineage>
</organism>
<evidence type="ECO:0000313" key="5">
    <source>
        <dbReference type="Proteomes" id="UP000443070"/>
    </source>
</evidence>
<name>A0A7X2XHM4_9FIRM</name>
<dbReference type="EMBL" id="WNBW01000015">
    <property type="protein sequence ID" value="MTU04988.1"/>
    <property type="molecule type" value="Genomic_DNA"/>
</dbReference>
<evidence type="ECO:0000259" key="2">
    <source>
        <dbReference type="Pfam" id="PF13392"/>
    </source>
</evidence>
<feature type="domain" description="HNH nuclease" evidence="2">
    <location>
        <begin position="73"/>
        <end position="117"/>
    </location>
</feature>
<evidence type="ECO:0000259" key="1">
    <source>
        <dbReference type="Pfam" id="PF07463"/>
    </source>
</evidence>
<dbReference type="InterPro" id="IPR044925">
    <property type="entry name" value="His-Me_finger_sf"/>
</dbReference>
<dbReference type="Proteomes" id="UP000443070">
    <property type="component" value="Unassembled WGS sequence"/>
</dbReference>
<dbReference type="GO" id="GO:0016788">
    <property type="term" value="F:hydrolase activity, acting on ester bonds"/>
    <property type="evidence" value="ECO:0007669"/>
    <property type="project" value="InterPro"/>
</dbReference>
<accession>A0A7X2XHM4</accession>
<dbReference type="EMBL" id="WNBM01000013">
    <property type="protein sequence ID" value="MTT76880.1"/>
    <property type="molecule type" value="Genomic_DNA"/>
</dbReference>
<evidence type="ECO:0000313" key="6">
    <source>
        <dbReference type="Proteomes" id="UP000484547"/>
    </source>
</evidence>
<feature type="domain" description="NUMOD4" evidence="1">
    <location>
        <begin position="7"/>
        <end position="63"/>
    </location>
</feature>